<dbReference type="PANTHER" id="PTHR21266">
    <property type="entry name" value="IRON-SULFUR DOMAIN CONTAINING PROTEIN"/>
    <property type="match status" value="1"/>
</dbReference>
<dbReference type="Proteomes" id="UP000247409">
    <property type="component" value="Unassembled WGS sequence"/>
</dbReference>
<proteinExistence type="predicted"/>
<evidence type="ECO:0000313" key="12">
    <source>
        <dbReference type="EMBL" id="PXF47463.1"/>
    </source>
</evidence>
<evidence type="ECO:0000256" key="1">
    <source>
        <dbReference type="ARBA" id="ARBA00004370"/>
    </source>
</evidence>
<evidence type="ECO:0000256" key="3">
    <source>
        <dbReference type="ARBA" id="ARBA00022714"/>
    </source>
</evidence>
<keyword evidence="4" id="KW-0479">Metal-binding</keyword>
<feature type="transmembrane region" description="Helical" evidence="10">
    <location>
        <begin position="480"/>
        <end position="502"/>
    </location>
</feature>
<dbReference type="PANTHER" id="PTHR21266:SF32">
    <property type="entry name" value="CHOLESTEROL 7-DESATURASE NVD"/>
    <property type="match status" value="1"/>
</dbReference>
<name>A0A2V3IZI7_9FLOR</name>
<keyword evidence="5 10" id="KW-1133">Transmembrane helix</keyword>
<evidence type="ECO:0000256" key="10">
    <source>
        <dbReference type="SAM" id="Phobius"/>
    </source>
</evidence>
<evidence type="ECO:0000256" key="2">
    <source>
        <dbReference type="ARBA" id="ARBA00022692"/>
    </source>
</evidence>
<dbReference type="InterPro" id="IPR017941">
    <property type="entry name" value="Rieske_2Fe-2S"/>
</dbReference>
<reference evidence="12 13" key="1">
    <citation type="journal article" date="2018" name="Mol. Biol. Evol.">
        <title>Analysis of the draft genome of the red seaweed Gracilariopsis chorda provides insights into genome size evolution in Rhodophyta.</title>
        <authorList>
            <person name="Lee J."/>
            <person name="Yang E.C."/>
            <person name="Graf L."/>
            <person name="Yang J.H."/>
            <person name="Qiu H."/>
            <person name="Zel Zion U."/>
            <person name="Chan C.X."/>
            <person name="Stephens T.G."/>
            <person name="Weber A.P.M."/>
            <person name="Boo G.H."/>
            <person name="Boo S.M."/>
            <person name="Kim K.M."/>
            <person name="Shin Y."/>
            <person name="Jung M."/>
            <person name="Lee S.J."/>
            <person name="Yim H.S."/>
            <person name="Lee J.H."/>
            <person name="Bhattacharya D."/>
            <person name="Yoon H.S."/>
        </authorList>
    </citation>
    <scope>NUCLEOTIDE SEQUENCE [LARGE SCALE GENOMIC DNA]</scope>
    <source>
        <strain evidence="12 13">SKKU-2015</strain>
        <tissue evidence="12">Whole body</tissue>
    </source>
</reference>
<organism evidence="12 13">
    <name type="scientific">Gracilariopsis chorda</name>
    <dbReference type="NCBI Taxonomy" id="448386"/>
    <lineage>
        <taxon>Eukaryota</taxon>
        <taxon>Rhodophyta</taxon>
        <taxon>Florideophyceae</taxon>
        <taxon>Rhodymeniophycidae</taxon>
        <taxon>Gracilariales</taxon>
        <taxon>Gracilariaceae</taxon>
        <taxon>Gracilariopsis</taxon>
    </lineage>
</organism>
<dbReference type="SUPFAM" id="SSF50022">
    <property type="entry name" value="ISP domain"/>
    <property type="match status" value="1"/>
</dbReference>
<dbReference type="GO" id="GO:0046872">
    <property type="term" value="F:metal ion binding"/>
    <property type="evidence" value="ECO:0007669"/>
    <property type="project" value="UniProtKB-KW"/>
</dbReference>
<keyword evidence="2 10" id="KW-0812">Transmembrane</keyword>
<evidence type="ECO:0000256" key="7">
    <source>
        <dbReference type="ARBA" id="ARBA00023004"/>
    </source>
</evidence>
<evidence type="ECO:0000256" key="5">
    <source>
        <dbReference type="ARBA" id="ARBA00022989"/>
    </source>
</evidence>
<sequence length="555" mass="63116">MRAKPERSYDIFLSHKSHLMPLTPNKNSNAHAAFTNPHLPLRRSKQGIAPCRTRLRPRVAFIHPPAHRDRLRMVQNSTIENEQNSTETHEYSWLNNWFPVTFAADVDEKPFSFSIFSKRYVLFRDADGEYVVFDDVCPHRAAPLSEGRVVTSVGEDGKRKSHIECIYHGWRFDSCGQCVRVPQSPPEKPIPSQCNIRQRYPTTIILNKLIVVYLGDCSDANFGRLPVPEQLQTSFETCELFRSMARSMPVSFDAVFENVVDPLHVSWAHHGTSQGNRNIDFSKSQVKTSSRSVSSFVSEVRLPRFSNPIHIEFRPPTYASYKFAFGYLLFWFAPTTADSCILFTTLASKEPSFLVKAMIRTIPEWTRHGDVNVVLDGDTALLRYQVDNLLFKKNDVYDATWKQNYYLGASQIDSAVFHFRKWLDENVDSIPFTRAELEAAKISSSTKLDKRYINDRYEHHTKNCSCCSAALRNARRIRTVAVILALVLLSVCVGSFVAMIMISRAVGNSVASSFVGWITTMMVLCLSLVLVIVVSSRVIGSLTFTTRAQYLQHTD</sequence>
<dbReference type="OrthoDB" id="426882at2759"/>
<evidence type="ECO:0000259" key="11">
    <source>
        <dbReference type="PROSITE" id="PS51296"/>
    </source>
</evidence>
<dbReference type="SUPFAM" id="SSF55961">
    <property type="entry name" value="Bet v1-like"/>
    <property type="match status" value="1"/>
</dbReference>
<accession>A0A2V3IZI7</accession>
<dbReference type="EMBL" id="NBIV01000024">
    <property type="protein sequence ID" value="PXF47463.1"/>
    <property type="molecule type" value="Genomic_DNA"/>
</dbReference>
<dbReference type="AlphaFoldDB" id="A0A2V3IZI7"/>
<keyword evidence="9 10" id="KW-0472">Membrane</keyword>
<evidence type="ECO:0000256" key="4">
    <source>
        <dbReference type="ARBA" id="ARBA00022723"/>
    </source>
</evidence>
<dbReference type="GO" id="GO:0051537">
    <property type="term" value="F:2 iron, 2 sulfur cluster binding"/>
    <property type="evidence" value="ECO:0007669"/>
    <property type="project" value="UniProtKB-KW"/>
</dbReference>
<dbReference type="Gene3D" id="2.102.10.10">
    <property type="entry name" value="Rieske [2Fe-2S] iron-sulphur domain"/>
    <property type="match status" value="1"/>
</dbReference>
<dbReference type="InterPro" id="IPR036922">
    <property type="entry name" value="Rieske_2Fe-2S_sf"/>
</dbReference>
<dbReference type="PROSITE" id="PS51296">
    <property type="entry name" value="RIESKE"/>
    <property type="match status" value="1"/>
</dbReference>
<keyword evidence="8" id="KW-0411">Iron-sulfur</keyword>
<evidence type="ECO:0000256" key="9">
    <source>
        <dbReference type="ARBA" id="ARBA00023136"/>
    </source>
</evidence>
<evidence type="ECO:0000256" key="6">
    <source>
        <dbReference type="ARBA" id="ARBA00023002"/>
    </source>
</evidence>
<dbReference type="GO" id="GO:0016491">
    <property type="term" value="F:oxidoreductase activity"/>
    <property type="evidence" value="ECO:0007669"/>
    <property type="project" value="UniProtKB-KW"/>
</dbReference>
<keyword evidence="13" id="KW-1185">Reference proteome</keyword>
<keyword evidence="6" id="KW-0560">Oxidoreductase</keyword>
<feature type="domain" description="Rieske" evidence="11">
    <location>
        <begin position="97"/>
        <end position="193"/>
    </location>
</feature>
<keyword evidence="7" id="KW-0408">Iron</keyword>
<dbReference type="InterPro" id="IPR050584">
    <property type="entry name" value="Cholesterol_7-desaturase"/>
</dbReference>
<dbReference type="GO" id="GO:0016020">
    <property type="term" value="C:membrane"/>
    <property type="evidence" value="ECO:0007669"/>
    <property type="project" value="UniProtKB-SubCell"/>
</dbReference>
<protein>
    <submittedName>
        <fullName evidence="12">Pheophorbide a oxygenase, chloroplastic</fullName>
    </submittedName>
</protein>
<feature type="transmembrane region" description="Helical" evidence="10">
    <location>
        <begin position="514"/>
        <end position="534"/>
    </location>
</feature>
<comment type="caution">
    <text evidence="12">The sequence shown here is derived from an EMBL/GenBank/DDBJ whole genome shotgun (WGS) entry which is preliminary data.</text>
</comment>
<keyword evidence="3" id="KW-0001">2Fe-2S</keyword>
<dbReference type="GO" id="GO:0005737">
    <property type="term" value="C:cytoplasm"/>
    <property type="evidence" value="ECO:0007669"/>
    <property type="project" value="TreeGrafter"/>
</dbReference>
<dbReference type="Pfam" id="PF00355">
    <property type="entry name" value="Rieske"/>
    <property type="match status" value="1"/>
</dbReference>
<gene>
    <name evidence="12" type="ORF">BWQ96_02794</name>
</gene>
<comment type="subcellular location">
    <subcellularLocation>
        <location evidence="1">Membrane</location>
    </subcellularLocation>
</comment>
<evidence type="ECO:0000256" key="8">
    <source>
        <dbReference type="ARBA" id="ARBA00023014"/>
    </source>
</evidence>
<evidence type="ECO:0000313" key="13">
    <source>
        <dbReference type="Proteomes" id="UP000247409"/>
    </source>
</evidence>
<dbReference type="STRING" id="448386.A0A2V3IZI7"/>